<gene>
    <name evidence="1" type="ORF">GDO78_011345</name>
</gene>
<protein>
    <submittedName>
        <fullName evidence="1">Uncharacterized protein</fullName>
    </submittedName>
</protein>
<dbReference type="AlphaFoldDB" id="A0A8J6F6T6"/>
<reference evidence="1" key="1">
    <citation type="thesis" date="2020" institute="ProQuest LLC" country="789 East Eisenhower Parkway, Ann Arbor, MI, USA">
        <title>Comparative Genomics and Chromosome Evolution.</title>
        <authorList>
            <person name="Mudd A.B."/>
        </authorList>
    </citation>
    <scope>NUCLEOTIDE SEQUENCE</scope>
    <source>
        <strain evidence="1">HN-11 Male</strain>
        <tissue evidence="1">Kidney and liver</tissue>
    </source>
</reference>
<evidence type="ECO:0000313" key="2">
    <source>
        <dbReference type="Proteomes" id="UP000770717"/>
    </source>
</evidence>
<evidence type="ECO:0000313" key="1">
    <source>
        <dbReference type="EMBL" id="KAG9482637.1"/>
    </source>
</evidence>
<sequence>MPDVKVVLENLVGAGRLQVAEVLRVRLRARRLRKTYQKLFDLRFFHLTQESHFVMHKLEDERQAELHHRVGEQQLCIRMV</sequence>
<comment type="caution">
    <text evidence="1">The sequence shown here is derived from an EMBL/GenBank/DDBJ whole genome shotgun (WGS) entry which is preliminary data.</text>
</comment>
<accession>A0A8J6F6T6</accession>
<keyword evidence="2" id="KW-1185">Reference proteome</keyword>
<proteinExistence type="predicted"/>
<dbReference type="EMBL" id="WNTK01000006">
    <property type="protein sequence ID" value="KAG9482637.1"/>
    <property type="molecule type" value="Genomic_DNA"/>
</dbReference>
<dbReference type="Proteomes" id="UP000770717">
    <property type="component" value="Unassembled WGS sequence"/>
</dbReference>
<organism evidence="1 2">
    <name type="scientific">Eleutherodactylus coqui</name>
    <name type="common">Puerto Rican coqui</name>
    <dbReference type="NCBI Taxonomy" id="57060"/>
    <lineage>
        <taxon>Eukaryota</taxon>
        <taxon>Metazoa</taxon>
        <taxon>Chordata</taxon>
        <taxon>Craniata</taxon>
        <taxon>Vertebrata</taxon>
        <taxon>Euteleostomi</taxon>
        <taxon>Amphibia</taxon>
        <taxon>Batrachia</taxon>
        <taxon>Anura</taxon>
        <taxon>Neobatrachia</taxon>
        <taxon>Hyloidea</taxon>
        <taxon>Eleutherodactylidae</taxon>
        <taxon>Eleutherodactylinae</taxon>
        <taxon>Eleutherodactylus</taxon>
        <taxon>Eleutherodactylus</taxon>
    </lineage>
</organism>
<name>A0A8J6F6T6_ELECQ</name>